<dbReference type="InterPro" id="IPR025339">
    <property type="entry name" value="DUF4245"/>
</dbReference>
<keyword evidence="3" id="KW-1185">Reference proteome</keyword>
<dbReference type="EMBL" id="LR134377">
    <property type="protein sequence ID" value="VEH09034.1"/>
    <property type="molecule type" value="Genomic_DNA"/>
</dbReference>
<accession>A0A0F6TE23</accession>
<dbReference type="STRING" id="35755.UL82_07990"/>
<name>A0A0F6TE23_9CORY</name>
<dbReference type="EMBL" id="CP011312">
    <property type="protein sequence ID" value="AKE41759.1"/>
    <property type="molecule type" value="Genomic_DNA"/>
</dbReference>
<dbReference type="Pfam" id="PF14030">
    <property type="entry name" value="DUF4245"/>
    <property type="match status" value="1"/>
</dbReference>
<organism evidence="1 3">
    <name type="scientific">Corynebacterium kutscheri</name>
    <dbReference type="NCBI Taxonomy" id="35755"/>
    <lineage>
        <taxon>Bacteria</taxon>
        <taxon>Bacillati</taxon>
        <taxon>Actinomycetota</taxon>
        <taxon>Actinomycetes</taxon>
        <taxon>Mycobacteriales</taxon>
        <taxon>Corynebacteriaceae</taxon>
        <taxon>Corynebacterium</taxon>
    </lineage>
</organism>
<sequence>MIYSVLVIVAVMAVSVAFTGVCSFDRGTPENAQVQEVEAQTFLTLEARTQPFPVRYPQMPTQWLTNSARRAVVAGQSASVVGWVIGNDSYLQLVQTAAPSDELAERYDTHVRSFVRDYQLAGKTVSVYGSTERGVRSLRIIDLVDVRLVVTGAATDEQFDELIQTTLATDAIPSRG</sequence>
<evidence type="ECO:0000313" key="3">
    <source>
        <dbReference type="Proteomes" id="UP000033457"/>
    </source>
</evidence>
<reference evidence="1 3" key="1">
    <citation type="journal article" date="2015" name="Genome Announc.">
        <title>Complete Genome Sequence of Corynebacterium kutscheri DSM 20755, a Corynebacterial Type Strain with Remarkably Low G+C Content of Chromosomal DNA.</title>
        <authorList>
            <person name="Ruckert C."/>
            <person name="Albersmeier A."/>
            <person name="Winkler A."/>
            <person name="Tauch A."/>
        </authorList>
    </citation>
    <scope>NUCLEOTIDE SEQUENCE [LARGE SCALE GENOMIC DNA]</scope>
    <source>
        <strain evidence="1 3">DSM 20755</strain>
    </source>
</reference>
<dbReference type="KEGG" id="cku:UL82_07990"/>
<gene>
    <name evidence="2" type="ORF">NCTC949_02161</name>
    <name evidence="1" type="ORF">UL82_07990</name>
</gene>
<protein>
    <submittedName>
        <fullName evidence="2">Secreted protein</fullName>
    </submittedName>
</protein>
<dbReference type="Proteomes" id="UP000271380">
    <property type="component" value="Chromosome"/>
</dbReference>
<proteinExistence type="predicted"/>
<dbReference type="HOGENOM" id="CLU_095244_0_1_11"/>
<reference evidence="2 4" key="2">
    <citation type="submission" date="2018-12" db="EMBL/GenBank/DDBJ databases">
        <authorList>
            <consortium name="Pathogen Informatics"/>
        </authorList>
    </citation>
    <scope>NUCLEOTIDE SEQUENCE [LARGE SCALE GENOMIC DNA]</scope>
    <source>
        <strain evidence="2 4">NCTC949</strain>
    </source>
</reference>
<evidence type="ECO:0000313" key="1">
    <source>
        <dbReference type="EMBL" id="AKE41759.1"/>
    </source>
</evidence>
<evidence type="ECO:0000313" key="2">
    <source>
        <dbReference type="EMBL" id="VEH09034.1"/>
    </source>
</evidence>
<dbReference type="Proteomes" id="UP000033457">
    <property type="component" value="Chromosome"/>
</dbReference>
<dbReference type="AlphaFoldDB" id="A0A0F6TE23"/>
<evidence type="ECO:0000313" key="4">
    <source>
        <dbReference type="Proteomes" id="UP000271380"/>
    </source>
</evidence>